<dbReference type="STRING" id="200361.A0A453Q999"/>
<reference evidence="1" key="5">
    <citation type="journal article" date="2021" name="G3 (Bethesda)">
        <title>Aegilops tauschii genome assembly Aet v5.0 features greater sequence contiguity and improved annotation.</title>
        <authorList>
            <person name="Wang L."/>
            <person name="Zhu T."/>
            <person name="Rodriguez J.C."/>
            <person name="Deal K.R."/>
            <person name="Dubcovsky J."/>
            <person name="McGuire P.E."/>
            <person name="Lux T."/>
            <person name="Spannagl M."/>
            <person name="Mayer K.F.X."/>
            <person name="Baldrich P."/>
            <person name="Meyers B.C."/>
            <person name="Huo N."/>
            <person name="Gu Y.Q."/>
            <person name="Zhou H."/>
            <person name="Devos K.M."/>
            <person name="Bennetzen J.L."/>
            <person name="Unver T."/>
            <person name="Budak H."/>
            <person name="Gulick P.J."/>
            <person name="Galiba G."/>
            <person name="Kalapos B."/>
            <person name="Nelson D.R."/>
            <person name="Li P."/>
            <person name="You F.M."/>
            <person name="Luo M.C."/>
            <person name="Dvorak J."/>
        </authorList>
    </citation>
    <scope>NUCLEOTIDE SEQUENCE [LARGE SCALE GENOMIC DNA]</scope>
    <source>
        <strain evidence="1">cv. AL8/78</strain>
    </source>
</reference>
<dbReference type="AlphaFoldDB" id="A0A453Q999"/>
<evidence type="ECO:0000313" key="1">
    <source>
        <dbReference type="EnsemblPlants" id="AET7Gv20004300.1"/>
    </source>
</evidence>
<reference evidence="2" key="1">
    <citation type="journal article" date="2014" name="Science">
        <title>Ancient hybridizations among the ancestral genomes of bread wheat.</title>
        <authorList>
            <consortium name="International Wheat Genome Sequencing Consortium,"/>
            <person name="Marcussen T."/>
            <person name="Sandve S.R."/>
            <person name="Heier L."/>
            <person name="Spannagl M."/>
            <person name="Pfeifer M."/>
            <person name="Jakobsen K.S."/>
            <person name="Wulff B.B."/>
            <person name="Steuernagel B."/>
            <person name="Mayer K.F."/>
            <person name="Olsen O.A."/>
        </authorList>
    </citation>
    <scope>NUCLEOTIDE SEQUENCE [LARGE SCALE GENOMIC DNA]</scope>
    <source>
        <strain evidence="2">cv. AL8/78</strain>
    </source>
</reference>
<reference evidence="1" key="3">
    <citation type="journal article" date="2017" name="Nature">
        <title>Genome sequence of the progenitor of the wheat D genome Aegilops tauschii.</title>
        <authorList>
            <person name="Luo M.C."/>
            <person name="Gu Y.Q."/>
            <person name="Puiu D."/>
            <person name="Wang H."/>
            <person name="Twardziok S.O."/>
            <person name="Deal K.R."/>
            <person name="Huo N."/>
            <person name="Zhu T."/>
            <person name="Wang L."/>
            <person name="Wang Y."/>
            <person name="McGuire P.E."/>
            <person name="Liu S."/>
            <person name="Long H."/>
            <person name="Ramasamy R.K."/>
            <person name="Rodriguez J.C."/>
            <person name="Van S.L."/>
            <person name="Yuan L."/>
            <person name="Wang Z."/>
            <person name="Xia Z."/>
            <person name="Xiao L."/>
            <person name="Anderson O.D."/>
            <person name="Ouyang S."/>
            <person name="Liang Y."/>
            <person name="Zimin A.V."/>
            <person name="Pertea G."/>
            <person name="Qi P."/>
            <person name="Bennetzen J.L."/>
            <person name="Dai X."/>
            <person name="Dawson M.W."/>
            <person name="Muller H.G."/>
            <person name="Kugler K."/>
            <person name="Rivarola-Duarte L."/>
            <person name="Spannagl M."/>
            <person name="Mayer K.F.X."/>
            <person name="Lu F.H."/>
            <person name="Bevan M.W."/>
            <person name="Leroy P."/>
            <person name="Li P."/>
            <person name="You F.M."/>
            <person name="Sun Q."/>
            <person name="Liu Z."/>
            <person name="Lyons E."/>
            <person name="Wicker T."/>
            <person name="Salzberg S.L."/>
            <person name="Devos K.M."/>
            <person name="Dvorak J."/>
        </authorList>
    </citation>
    <scope>NUCLEOTIDE SEQUENCE [LARGE SCALE GENOMIC DNA]</scope>
    <source>
        <strain evidence="1">cv. AL8/78</strain>
    </source>
</reference>
<dbReference type="Gramene" id="AET7Gv20004300.1">
    <property type="protein sequence ID" value="AET7Gv20004300.1"/>
    <property type="gene ID" value="AET7Gv20004300"/>
</dbReference>
<organism evidence="1 2">
    <name type="scientific">Aegilops tauschii subsp. strangulata</name>
    <name type="common">Goatgrass</name>
    <dbReference type="NCBI Taxonomy" id="200361"/>
    <lineage>
        <taxon>Eukaryota</taxon>
        <taxon>Viridiplantae</taxon>
        <taxon>Streptophyta</taxon>
        <taxon>Embryophyta</taxon>
        <taxon>Tracheophyta</taxon>
        <taxon>Spermatophyta</taxon>
        <taxon>Magnoliopsida</taxon>
        <taxon>Liliopsida</taxon>
        <taxon>Poales</taxon>
        <taxon>Poaceae</taxon>
        <taxon>BOP clade</taxon>
        <taxon>Pooideae</taxon>
        <taxon>Triticodae</taxon>
        <taxon>Triticeae</taxon>
        <taxon>Triticinae</taxon>
        <taxon>Aegilops</taxon>
    </lineage>
</organism>
<dbReference type="Proteomes" id="UP000015105">
    <property type="component" value="Chromosome 7D"/>
</dbReference>
<name>A0A453Q999_AEGTS</name>
<reference evidence="2" key="2">
    <citation type="journal article" date="2017" name="Nat. Plants">
        <title>The Aegilops tauschii genome reveals multiple impacts of transposons.</title>
        <authorList>
            <person name="Zhao G."/>
            <person name="Zou C."/>
            <person name="Li K."/>
            <person name="Wang K."/>
            <person name="Li T."/>
            <person name="Gao L."/>
            <person name="Zhang X."/>
            <person name="Wang H."/>
            <person name="Yang Z."/>
            <person name="Liu X."/>
            <person name="Jiang W."/>
            <person name="Mao L."/>
            <person name="Kong X."/>
            <person name="Jiao Y."/>
            <person name="Jia J."/>
        </authorList>
    </citation>
    <scope>NUCLEOTIDE SEQUENCE [LARGE SCALE GENOMIC DNA]</scope>
    <source>
        <strain evidence="2">cv. AL8/78</strain>
    </source>
</reference>
<accession>A0A453Q999</accession>
<keyword evidence="2" id="KW-1185">Reference proteome</keyword>
<dbReference type="EnsemblPlants" id="AET7Gv20004300.1">
    <property type="protein sequence ID" value="AET7Gv20004300.1"/>
    <property type="gene ID" value="AET7Gv20004300"/>
</dbReference>
<protein>
    <submittedName>
        <fullName evidence="1">Uncharacterized protein</fullName>
    </submittedName>
</protein>
<evidence type="ECO:0000313" key="2">
    <source>
        <dbReference type="Proteomes" id="UP000015105"/>
    </source>
</evidence>
<reference evidence="1" key="4">
    <citation type="submission" date="2019-03" db="UniProtKB">
        <authorList>
            <consortium name="EnsemblPlants"/>
        </authorList>
    </citation>
    <scope>IDENTIFICATION</scope>
</reference>
<proteinExistence type="predicted"/>
<sequence length="64" mass="6876">GVRHVPGLKRNLVSLGVLHDGGMVLRSDRDKKTMRIMEGEVTVMIGGRTASLLYKLQGSTIAVG</sequence>